<dbReference type="InterPro" id="IPR035994">
    <property type="entry name" value="Nucleoside_phosphorylase_sf"/>
</dbReference>
<protein>
    <recommendedName>
        <fullName evidence="1">Nucleoside phosphorylase domain-containing protein</fullName>
    </recommendedName>
</protein>
<reference evidence="2 3" key="1">
    <citation type="submission" date="2022-11" db="EMBL/GenBank/DDBJ databases">
        <title>Genome sequencing of Acetobacter type strain.</title>
        <authorList>
            <person name="Heo J."/>
            <person name="Lee D."/>
            <person name="Han B.-H."/>
            <person name="Hong S.-B."/>
            <person name="Kwon S.-W."/>
        </authorList>
    </citation>
    <scope>NUCLEOTIDE SEQUENCE [LARGE SCALE GENOMIC DNA]</scope>
    <source>
        <strain evidence="2 3">KACC 21253</strain>
    </source>
</reference>
<dbReference type="Pfam" id="PF01048">
    <property type="entry name" value="PNP_UDP_1"/>
    <property type="match status" value="1"/>
</dbReference>
<dbReference type="Proteomes" id="UP001301152">
    <property type="component" value="Unassembled WGS sequence"/>
</dbReference>
<dbReference type="PANTHER" id="PTHR46832">
    <property type="entry name" value="5'-METHYLTHIOADENOSINE/S-ADENOSYLHOMOCYSTEINE NUCLEOSIDASE"/>
    <property type="match status" value="1"/>
</dbReference>
<feature type="domain" description="Nucleoside phosphorylase" evidence="1">
    <location>
        <begin position="41"/>
        <end position="170"/>
    </location>
</feature>
<dbReference type="Gene3D" id="3.40.50.1580">
    <property type="entry name" value="Nucleoside phosphorylase domain"/>
    <property type="match status" value="1"/>
</dbReference>
<organism evidence="2 3">
    <name type="scientific">Acetobacter thailandicus</name>
    <dbReference type="NCBI Taxonomy" id="1502842"/>
    <lineage>
        <taxon>Bacteria</taxon>
        <taxon>Pseudomonadati</taxon>
        <taxon>Pseudomonadota</taxon>
        <taxon>Alphaproteobacteria</taxon>
        <taxon>Acetobacterales</taxon>
        <taxon>Acetobacteraceae</taxon>
        <taxon>Acetobacter</taxon>
    </lineage>
</organism>
<gene>
    <name evidence="2" type="ORF">OQ497_03130</name>
</gene>
<proteinExistence type="predicted"/>
<dbReference type="PANTHER" id="PTHR46832:SF1">
    <property type="entry name" value="5'-METHYLTHIOADENOSINE_S-ADENOSYLHOMOCYSTEINE NUCLEOSIDASE"/>
    <property type="match status" value="1"/>
</dbReference>
<dbReference type="InterPro" id="IPR000845">
    <property type="entry name" value="Nucleoside_phosphorylase_d"/>
</dbReference>
<keyword evidence="3" id="KW-1185">Reference proteome</keyword>
<dbReference type="RefSeq" id="WP_173559954.1">
    <property type="nucleotide sequence ID" value="NZ_JAPIUZ010000001.1"/>
</dbReference>
<name>A0ABT3QCF8_9PROT</name>
<sequence>MAERNTSEHLAPTRPGILTGLKAEVKFLRPAFPHAAIAASGATSAGAQRETARLIATGPDCLLSFGLAAGLDPALPPGTMIVPQAVHAWGETFECDPDLRHILGATRPDCYGGTLLHSDDVVLEATEKARLFAETQCASLDMESGFMARQAREAGIPFAVLRVVCDPATRSLPAAAGCVLSPKGGLKIGALLASLARNPSQIAGLIALGGDAARARKAMQQFLDRQRTVQAFMRLASGN</sequence>
<accession>A0ABT3QCF8</accession>
<evidence type="ECO:0000313" key="2">
    <source>
        <dbReference type="EMBL" id="MCX2562966.1"/>
    </source>
</evidence>
<dbReference type="SUPFAM" id="SSF53167">
    <property type="entry name" value="Purine and uridine phosphorylases"/>
    <property type="match status" value="1"/>
</dbReference>
<dbReference type="CDD" id="cd17768">
    <property type="entry name" value="adenosylhopane_nucleosidase_HpnG-like"/>
    <property type="match status" value="1"/>
</dbReference>
<evidence type="ECO:0000313" key="3">
    <source>
        <dbReference type="Proteomes" id="UP001301152"/>
    </source>
</evidence>
<dbReference type="EMBL" id="JAPIUZ010000001">
    <property type="protein sequence ID" value="MCX2562966.1"/>
    <property type="molecule type" value="Genomic_DNA"/>
</dbReference>
<comment type="caution">
    <text evidence="2">The sequence shown here is derived from an EMBL/GenBank/DDBJ whole genome shotgun (WGS) entry which is preliminary data.</text>
</comment>
<evidence type="ECO:0000259" key="1">
    <source>
        <dbReference type="Pfam" id="PF01048"/>
    </source>
</evidence>